<feature type="compositionally biased region" description="Acidic residues" evidence="1">
    <location>
        <begin position="128"/>
        <end position="145"/>
    </location>
</feature>
<dbReference type="GO" id="GO:0035556">
    <property type="term" value="P:intracellular signal transduction"/>
    <property type="evidence" value="ECO:0007669"/>
    <property type="project" value="InterPro"/>
</dbReference>
<dbReference type="SUPFAM" id="SSF89837">
    <property type="entry name" value="Doublecortin (DC)"/>
    <property type="match status" value="1"/>
</dbReference>
<dbReference type="CDD" id="cd01617">
    <property type="entry name" value="DCX"/>
    <property type="match status" value="1"/>
</dbReference>
<proteinExistence type="predicted"/>
<dbReference type="Gene3D" id="3.10.20.230">
    <property type="entry name" value="Doublecortin domain"/>
    <property type="match status" value="1"/>
</dbReference>
<protein>
    <submittedName>
        <fullName evidence="3">Doublecortin domain-containing protein</fullName>
    </submittedName>
</protein>
<reference evidence="4" key="1">
    <citation type="submission" date="2010-08" db="EMBL/GenBank/DDBJ databases">
        <authorList>
            <consortium name="Caenorhabditis japonica Sequencing Consortium"/>
            <person name="Wilson R.K."/>
        </authorList>
    </citation>
    <scope>NUCLEOTIDE SEQUENCE [LARGE SCALE GENOMIC DNA]</scope>
    <source>
        <strain evidence="4">DF5081</strain>
    </source>
</reference>
<accession>A0A8R1I4N4</accession>
<sequence length="165" mass="18534">MNVLLDVISERIGLINGAKKLYTTGGTQIKDINKIRDGESYVASSSHFTPMSYGGQQAVAKEKPKKTKKKRSKTVHDTERKLVEEEVIIPLNDGVEKVEKRVKKTKKSVKKKMVPHHHGSNETLADTVEVELPSELEDSEEEEADEHSKRGLEATQIKSNERRAT</sequence>
<dbReference type="Pfam" id="PF03607">
    <property type="entry name" value="DCX"/>
    <property type="match status" value="1"/>
</dbReference>
<evidence type="ECO:0000259" key="2">
    <source>
        <dbReference type="PROSITE" id="PS50309"/>
    </source>
</evidence>
<evidence type="ECO:0000256" key="1">
    <source>
        <dbReference type="SAM" id="MobiDB-lite"/>
    </source>
</evidence>
<dbReference type="InterPro" id="IPR003533">
    <property type="entry name" value="Doublecortin_dom"/>
</dbReference>
<feature type="compositionally biased region" description="Basic residues" evidence="1">
    <location>
        <begin position="63"/>
        <end position="73"/>
    </location>
</feature>
<feature type="region of interest" description="Disordered" evidence="1">
    <location>
        <begin position="99"/>
        <end position="165"/>
    </location>
</feature>
<feature type="compositionally biased region" description="Basic residues" evidence="1">
    <location>
        <begin position="100"/>
        <end position="118"/>
    </location>
</feature>
<organism evidence="3 4">
    <name type="scientific">Caenorhabditis japonica</name>
    <dbReference type="NCBI Taxonomy" id="281687"/>
    <lineage>
        <taxon>Eukaryota</taxon>
        <taxon>Metazoa</taxon>
        <taxon>Ecdysozoa</taxon>
        <taxon>Nematoda</taxon>
        <taxon>Chromadorea</taxon>
        <taxon>Rhabditida</taxon>
        <taxon>Rhabditina</taxon>
        <taxon>Rhabditomorpha</taxon>
        <taxon>Rhabditoidea</taxon>
        <taxon>Rhabditidae</taxon>
        <taxon>Peloderinae</taxon>
        <taxon>Caenorhabditis</taxon>
    </lineage>
</organism>
<name>A0A8R1I4N4_CAEJA</name>
<dbReference type="PROSITE" id="PS50309">
    <property type="entry name" value="DC"/>
    <property type="match status" value="1"/>
</dbReference>
<dbReference type="AlphaFoldDB" id="A0A8R1I4N4"/>
<evidence type="ECO:0000313" key="4">
    <source>
        <dbReference type="Proteomes" id="UP000005237"/>
    </source>
</evidence>
<reference evidence="3" key="2">
    <citation type="submission" date="2022-06" db="UniProtKB">
        <authorList>
            <consortium name="EnsemblMetazoa"/>
        </authorList>
    </citation>
    <scope>IDENTIFICATION</scope>
    <source>
        <strain evidence="3">DF5081</strain>
    </source>
</reference>
<dbReference type="EnsemblMetazoa" id="CJA19213a.1">
    <property type="protein sequence ID" value="CJA19213a.1"/>
    <property type="gene ID" value="WBGene00138417"/>
</dbReference>
<feature type="region of interest" description="Disordered" evidence="1">
    <location>
        <begin position="47"/>
        <end position="78"/>
    </location>
</feature>
<feature type="domain" description="Doublecortin" evidence="2">
    <location>
        <begin position="1"/>
        <end position="54"/>
    </location>
</feature>
<dbReference type="InterPro" id="IPR036572">
    <property type="entry name" value="Doublecortin_dom_sf"/>
</dbReference>
<dbReference type="Proteomes" id="UP000005237">
    <property type="component" value="Unassembled WGS sequence"/>
</dbReference>
<keyword evidence="4" id="KW-1185">Reference proteome</keyword>
<evidence type="ECO:0000313" key="3">
    <source>
        <dbReference type="EnsemblMetazoa" id="CJA19213a.1"/>
    </source>
</evidence>